<reference evidence="1" key="1">
    <citation type="submission" date="2016-10" db="EMBL/GenBank/DDBJ databases">
        <authorList>
            <person name="Benchimol M."/>
            <person name="Almeida L.G."/>
            <person name="Vasconcelos A.T."/>
            <person name="Perreira-Neves A."/>
            <person name="Rosa I.A."/>
            <person name="Tasca T."/>
            <person name="Bogo M.R."/>
            <person name="de Souza W."/>
        </authorList>
    </citation>
    <scope>NUCLEOTIDE SEQUENCE [LARGE SCALE GENOMIC DNA]</scope>
    <source>
        <strain evidence="1">K</strain>
    </source>
</reference>
<proteinExistence type="predicted"/>
<dbReference type="EMBL" id="MLAK01001004">
    <property type="protein sequence ID" value="OHS99438.1"/>
    <property type="molecule type" value="Genomic_DNA"/>
</dbReference>
<evidence type="ECO:0000313" key="2">
    <source>
        <dbReference type="Proteomes" id="UP000179807"/>
    </source>
</evidence>
<protein>
    <submittedName>
        <fullName evidence="1">Uncharacterized protein</fullName>
    </submittedName>
</protein>
<name>A0A1J4JJU8_9EUKA</name>
<comment type="caution">
    <text evidence="1">The sequence shown here is derived from an EMBL/GenBank/DDBJ whole genome shotgun (WGS) entry which is preliminary data.</text>
</comment>
<dbReference type="RefSeq" id="XP_068352575.1">
    <property type="nucleotide sequence ID" value="XM_068494241.1"/>
</dbReference>
<dbReference type="GeneID" id="94828945"/>
<accession>A0A1J4JJU8</accession>
<organism evidence="1 2">
    <name type="scientific">Tritrichomonas foetus</name>
    <dbReference type="NCBI Taxonomy" id="1144522"/>
    <lineage>
        <taxon>Eukaryota</taxon>
        <taxon>Metamonada</taxon>
        <taxon>Parabasalia</taxon>
        <taxon>Tritrichomonadida</taxon>
        <taxon>Tritrichomonadidae</taxon>
        <taxon>Tritrichomonas</taxon>
    </lineage>
</organism>
<dbReference type="OrthoDB" id="10510040at2759"/>
<gene>
    <name evidence="1" type="ORF">TRFO_08362</name>
</gene>
<keyword evidence="2" id="KW-1185">Reference proteome</keyword>
<dbReference type="VEuPathDB" id="TrichDB:TRFO_08362"/>
<dbReference type="Proteomes" id="UP000179807">
    <property type="component" value="Unassembled WGS sequence"/>
</dbReference>
<evidence type="ECO:0000313" key="1">
    <source>
        <dbReference type="EMBL" id="OHS99438.1"/>
    </source>
</evidence>
<dbReference type="AlphaFoldDB" id="A0A1J4JJU8"/>
<sequence length="156" mass="17868">MVVHKTNKPNYQRGISQKAGVVLSYATGIFLKHLAQQVVNQSPEGFIKRKLIVNILLRKPAYRFSMVRMKPVELFEVFTEKSELSRKITARQIEMEIKFPIEFIAPNPPEKPFFNEAKANQREAENSEAVIRAAITANQAYQQSVPSFFFRSKAGH</sequence>